<name>A0A3E2NR09_9SPHI</name>
<evidence type="ECO:0000313" key="2">
    <source>
        <dbReference type="EMBL" id="RFZ83439.1"/>
    </source>
</evidence>
<dbReference type="EMBL" id="QWDE01000002">
    <property type="protein sequence ID" value="RFZ83439.1"/>
    <property type="molecule type" value="Genomic_DNA"/>
</dbReference>
<keyword evidence="1" id="KW-1133">Transmembrane helix</keyword>
<reference evidence="2 3" key="1">
    <citation type="submission" date="2018-08" db="EMBL/GenBank/DDBJ databases">
        <title>Mucilaginibacter terrae sp. nov., isolated from manganese diggings.</title>
        <authorList>
            <person name="Huang Y."/>
            <person name="Zhou Z."/>
        </authorList>
    </citation>
    <scope>NUCLEOTIDE SEQUENCE [LARGE SCALE GENOMIC DNA]</scope>
    <source>
        <strain evidence="2 3">ZH6</strain>
    </source>
</reference>
<accession>A0A3E2NR09</accession>
<comment type="caution">
    <text evidence="2">The sequence shown here is derived from an EMBL/GenBank/DDBJ whole genome shotgun (WGS) entry which is preliminary data.</text>
</comment>
<evidence type="ECO:0008006" key="4">
    <source>
        <dbReference type="Google" id="ProtNLM"/>
    </source>
</evidence>
<feature type="transmembrane region" description="Helical" evidence="1">
    <location>
        <begin position="46"/>
        <end position="64"/>
    </location>
</feature>
<keyword evidence="1" id="KW-0472">Membrane</keyword>
<keyword evidence="3" id="KW-1185">Reference proteome</keyword>
<dbReference type="AlphaFoldDB" id="A0A3E2NR09"/>
<organism evidence="2 3">
    <name type="scientific">Mucilaginibacter terrenus</name>
    <dbReference type="NCBI Taxonomy" id="2482727"/>
    <lineage>
        <taxon>Bacteria</taxon>
        <taxon>Pseudomonadati</taxon>
        <taxon>Bacteroidota</taxon>
        <taxon>Sphingobacteriia</taxon>
        <taxon>Sphingobacteriales</taxon>
        <taxon>Sphingobacteriaceae</taxon>
        <taxon>Mucilaginibacter</taxon>
    </lineage>
</organism>
<sequence>MFETVTVDEALARGKRTINYPVLVITFGCIFLPFILMPIFDLPGWTAVPGFAAGFLLAWLWWSITITQWRIWAFDNVRNVHELKSALSNKS</sequence>
<evidence type="ECO:0000256" key="1">
    <source>
        <dbReference type="SAM" id="Phobius"/>
    </source>
</evidence>
<evidence type="ECO:0000313" key="3">
    <source>
        <dbReference type="Proteomes" id="UP000260823"/>
    </source>
</evidence>
<gene>
    <name evidence="2" type="ORF">DYU05_15010</name>
</gene>
<protein>
    <recommendedName>
        <fullName evidence="4">DUF485 domain-containing protein</fullName>
    </recommendedName>
</protein>
<keyword evidence="1" id="KW-0812">Transmembrane</keyword>
<proteinExistence type="predicted"/>
<feature type="transmembrane region" description="Helical" evidence="1">
    <location>
        <begin position="20"/>
        <end position="40"/>
    </location>
</feature>
<dbReference type="Proteomes" id="UP000260823">
    <property type="component" value="Unassembled WGS sequence"/>
</dbReference>